<dbReference type="RefSeq" id="WP_330199276.1">
    <property type="nucleotide sequence ID" value="NZ_JAZDRP010000005.1"/>
</dbReference>
<evidence type="ECO:0000256" key="1">
    <source>
        <dbReference type="ARBA" id="ARBA00004141"/>
    </source>
</evidence>
<feature type="transmembrane region" description="Helical" evidence="6">
    <location>
        <begin position="167"/>
        <end position="191"/>
    </location>
</feature>
<evidence type="ECO:0000256" key="6">
    <source>
        <dbReference type="SAM" id="Phobius"/>
    </source>
</evidence>
<evidence type="ECO:0000313" key="7">
    <source>
        <dbReference type="EMBL" id="MEE2526613.1"/>
    </source>
</evidence>
<accession>A0ABU7LRU2</accession>
<keyword evidence="4 6" id="KW-1133">Transmembrane helix</keyword>
<keyword evidence="3 6" id="KW-0812">Transmembrane</keyword>
<evidence type="ECO:0000256" key="4">
    <source>
        <dbReference type="ARBA" id="ARBA00022989"/>
    </source>
</evidence>
<dbReference type="EMBL" id="JAZDRP010000005">
    <property type="protein sequence ID" value="MEE2526613.1"/>
    <property type="molecule type" value="Genomic_DNA"/>
</dbReference>
<proteinExistence type="predicted"/>
<dbReference type="Proteomes" id="UP001354971">
    <property type="component" value="Unassembled WGS sequence"/>
</dbReference>
<comment type="caution">
    <text evidence="7">The sequence shown here is derived from an EMBL/GenBank/DDBJ whole genome shotgun (WGS) entry which is preliminary data.</text>
</comment>
<protein>
    <submittedName>
        <fullName evidence="7">SLC13 family permease</fullName>
    </submittedName>
</protein>
<feature type="transmembrane region" description="Helical" evidence="6">
    <location>
        <begin position="480"/>
        <end position="504"/>
    </location>
</feature>
<dbReference type="PANTHER" id="PTHR10283:SF82">
    <property type="entry name" value="SOLUTE CARRIER FAMILY 13 MEMBER 2"/>
    <property type="match status" value="1"/>
</dbReference>
<name>A0ABU7LRU2_9PROT</name>
<evidence type="ECO:0000256" key="5">
    <source>
        <dbReference type="ARBA" id="ARBA00023136"/>
    </source>
</evidence>
<dbReference type="PANTHER" id="PTHR10283">
    <property type="entry name" value="SOLUTE CARRIER FAMILY 13 MEMBER"/>
    <property type="match status" value="1"/>
</dbReference>
<reference evidence="7 8" key="1">
    <citation type="submission" date="2024-01" db="EMBL/GenBank/DDBJ databases">
        <title>Hyphobacterium bacterium isolated from marine sediment.</title>
        <authorList>
            <person name="Zhao S."/>
        </authorList>
    </citation>
    <scope>NUCLEOTIDE SEQUENCE [LARGE SCALE GENOMIC DNA]</scope>
    <source>
        <strain evidence="8">HN65</strain>
    </source>
</reference>
<organism evidence="7 8">
    <name type="scientific">Hyphobacterium lacteum</name>
    <dbReference type="NCBI Taxonomy" id="3116575"/>
    <lineage>
        <taxon>Bacteria</taxon>
        <taxon>Pseudomonadati</taxon>
        <taxon>Pseudomonadota</taxon>
        <taxon>Alphaproteobacteria</taxon>
        <taxon>Maricaulales</taxon>
        <taxon>Maricaulaceae</taxon>
        <taxon>Hyphobacterium</taxon>
    </lineage>
</organism>
<feature type="transmembrane region" description="Helical" evidence="6">
    <location>
        <begin position="268"/>
        <end position="286"/>
    </location>
</feature>
<comment type="subcellular location">
    <subcellularLocation>
        <location evidence="1">Membrane</location>
        <topology evidence="1">Multi-pass membrane protein</topology>
    </subcellularLocation>
</comment>
<evidence type="ECO:0000256" key="3">
    <source>
        <dbReference type="ARBA" id="ARBA00022692"/>
    </source>
</evidence>
<feature type="transmembrane region" description="Helical" evidence="6">
    <location>
        <begin position="36"/>
        <end position="69"/>
    </location>
</feature>
<feature type="transmembrane region" description="Helical" evidence="6">
    <location>
        <begin position="306"/>
        <end position="337"/>
    </location>
</feature>
<evidence type="ECO:0000313" key="8">
    <source>
        <dbReference type="Proteomes" id="UP001354971"/>
    </source>
</evidence>
<dbReference type="PROSITE" id="PS01271">
    <property type="entry name" value="NA_SULFATE"/>
    <property type="match status" value="1"/>
</dbReference>
<dbReference type="InterPro" id="IPR001898">
    <property type="entry name" value="SLC13A/DASS"/>
</dbReference>
<keyword evidence="5 6" id="KW-0472">Membrane</keyword>
<feature type="transmembrane region" description="Helical" evidence="6">
    <location>
        <begin position="443"/>
        <end position="468"/>
    </location>
</feature>
<dbReference type="CDD" id="cd01115">
    <property type="entry name" value="SLC13_permease"/>
    <property type="match status" value="1"/>
</dbReference>
<keyword evidence="2" id="KW-0813">Transport</keyword>
<sequence length="506" mass="52894">MARNPAQNIGLITGLVLALGLQFLPLPDGLSREAWLLASLALLMATWWATEAIPIAATALVPLAIFPFLGIIETLAAAAPYADPIVMLLLGGFIVALAIERWNLHARIALNVVAAFGSKPALMVLGFMAASALLSMWISNTATTLMMIPIALKVAEAVGDEGLDAKIFAPALALAVAYAASVGGIMTPVGTPTNLIAMGFMEREYGETISFPQWMMLGVPAALLIIPSMWLILTRWVFKVSGHAPSAAGREVVLDQKRKLGRMTTPELRVALAFSAVAILWMGRELPGFLIGHPDPEMEFGWNPLLAWISASLDLPITLALGNAQIAMAGALAMFLIPAGGKDKKGQALMDWETVQRLPWAVIILFGGGLSLAAAIQATGLAEWIGSHLAWVAALPLPVTVLILALIVVFLTELTSNVATVSGFLPVLAAVAIEAGVPPAHLIVPVALAASCAFMLPVATAPNAIVYASGAARMGQMMKAGFRINLIAAPIIALVASLLSGVAFPG</sequence>
<feature type="transmembrane region" description="Helical" evidence="6">
    <location>
        <begin position="358"/>
        <end position="376"/>
    </location>
</feature>
<feature type="transmembrane region" description="Helical" evidence="6">
    <location>
        <begin position="108"/>
        <end position="130"/>
    </location>
</feature>
<feature type="transmembrane region" description="Helical" evidence="6">
    <location>
        <begin position="388"/>
        <end position="411"/>
    </location>
</feature>
<evidence type="ECO:0000256" key="2">
    <source>
        <dbReference type="ARBA" id="ARBA00022448"/>
    </source>
</evidence>
<feature type="transmembrane region" description="Helical" evidence="6">
    <location>
        <begin position="6"/>
        <end position="24"/>
    </location>
</feature>
<dbReference type="Pfam" id="PF00939">
    <property type="entry name" value="Na_sulph_symp"/>
    <property type="match status" value="1"/>
</dbReference>
<gene>
    <name evidence="7" type="ORF">V0U79_09560</name>
</gene>
<feature type="transmembrane region" description="Helical" evidence="6">
    <location>
        <begin position="211"/>
        <end position="233"/>
    </location>
</feature>
<dbReference type="InterPro" id="IPR031312">
    <property type="entry name" value="Na/sul_symport_CS"/>
</dbReference>
<feature type="transmembrane region" description="Helical" evidence="6">
    <location>
        <begin position="418"/>
        <end position="437"/>
    </location>
</feature>
<feature type="transmembrane region" description="Helical" evidence="6">
    <location>
        <begin position="81"/>
        <end position="99"/>
    </location>
</feature>
<keyword evidence="8" id="KW-1185">Reference proteome</keyword>